<organism evidence="7 8">
    <name type="scientific">Candidatus Muproteobacteria bacterium RBG_16_60_9</name>
    <dbReference type="NCBI Taxonomy" id="1817755"/>
    <lineage>
        <taxon>Bacteria</taxon>
        <taxon>Pseudomonadati</taxon>
        <taxon>Pseudomonadota</taxon>
        <taxon>Candidatus Muproteobacteria</taxon>
    </lineage>
</organism>
<feature type="transmembrane region" description="Helical" evidence="5">
    <location>
        <begin position="91"/>
        <end position="108"/>
    </location>
</feature>
<evidence type="ECO:0000256" key="1">
    <source>
        <dbReference type="ARBA" id="ARBA00004141"/>
    </source>
</evidence>
<dbReference type="GO" id="GO:0016020">
    <property type="term" value="C:membrane"/>
    <property type="evidence" value="ECO:0007669"/>
    <property type="project" value="UniProtKB-SubCell"/>
</dbReference>
<feature type="transmembrane region" description="Helical" evidence="5">
    <location>
        <begin position="33"/>
        <end position="49"/>
    </location>
</feature>
<reference evidence="7 8" key="1">
    <citation type="journal article" date="2016" name="Nat. Commun.">
        <title>Thousands of microbial genomes shed light on interconnected biogeochemical processes in an aquifer system.</title>
        <authorList>
            <person name="Anantharaman K."/>
            <person name="Brown C.T."/>
            <person name="Hug L.A."/>
            <person name="Sharon I."/>
            <person name="Castelle C.J."/>
            <person name="Probst A.J."/>
            <person name="Thomas B.C."/>
            <person name="Singh A."/>
            <person name="Wilkins M.J."/>
            <person name="Karaoz U."/>
            <person name="Brodie E.L."/>
            <person name="Williams K.H."/>
            <person name="Hubbard S.S."/>
            <person name="Banfield J.F."/>
        </authorList>
    </citation>
    <scope>NUCLEOTIDE SEQUENCE [LARGE SCALE GENOMIC DNA]</scope>
</reference>
<proteinExistence type="predicted"/>
<evidence type="ECO:0000259" key="6">
    <source>
        <dbReference type="Pfam" id="PF00892"/>
    </source>
</evidence>
<feature type="transmembrane region" description="Helical" evidence="5">
    <location>
        <begin position="69"/>
        <end position="85"/>
    </location>
</feature>
<sequence length="281" mass="30109">MHSLWIIGAGLAFAAMGVCIKLAAEQEIPLGQVVFYRCFVSLVLIYVYLRVRGVALRTSNWKAHVSRSSSGVISMVTLFAAIGLLPLATAITLQYTSPLFIALVLILTRREQPRAANIVTLIVGFAGVALLLRPNITGSLWFGAALALVSAMSAAVSVLNMRILGELREPSGRTVFYFSLFSTVVLAPWFFATDPFSTSAVADLSLLIGVGTFATAGQLMITLAYQRGQTLLSANLGYTQVVFASVFGIFIWHDVLSLTSWLAIAIIVASGIGATLSMRAR</sequence>
<dbReference type="PANTHER" id="PTHR22911">
    <property type="entry name" value="ACYL-MALONYL CONDENSING ENZYME-RELATED"/>
    <property type="match status" value="1"/>
</dbReference>
<feature type="transmembrane region" description="Helical" evidence="5">
    <location>
        <begin position="175"/>
        <end position="192"/>
    </location>
</feature>
<protein>
    <recommendedName>
        <fullName evidence="6">EamA domain-containing protein</fullName>
    </recommendedName>
</protein>
<name>A0A1F6V8R5_9PROT</name>
<gene>
    <name evidence="7" type="ORF">A2W18_10490</name>
</gene>
<feature type="transmembrane region" description="Helical" evidence="5">
    <location>
        <begin position="232"/>
        <end position="252"/>
    </location>
</feature>
<keyword evidence="4 5" id="KW-0472">Membrane</keyword>
<comment type="subcellular location">
    <subcellularLocation>
        <location evidence="1">Membrane</location>
        <topology evidence="1">Multi-pass membrane protein</topology>
    </subcellularLocation>
</comment>
<feature type="transmembrane region" description="Helical" evidence="5">
    <location>
        <begin position="258"/>
        <end position="278"/>
    </location>
</feature>
<evidence type="ECO:0000256" key="3">
    <source>
        <dbReference type="ARBA" id="ARBA00022989"/>
    </source>
</evidence>
<dbReference type="Proteomes" id="UP000179076">
    <property type="component" value="Unassembled WGS sequence"/>
</dbReference>
<dbReference type="AlphaFoldDB" id="A0A1F6V8R5"/>
<keyword evidence="2 5" id="KW-0812">Transmembrane</keyword>
<dbReference type="Pfam" id="PF00892">
    <property type="entry name" value="EamA"/>
    <property type="match status" value="2"/>
</dbReference>
<evidence type="ECO:0000313" key="8">
    <source>
        <dbReference type="Proteomes" id="UP000179076"/>
    </source>
</evidence>
<feature type="transmembrane region" description="Helical" evidence="5">
    <location>
        <begin position="204"/>
        <end position="225"/>
    </location>
</feature>
<dbReference type="PANTHER" id="PTHR22911:SF6">
    <property type="entry name" value="SOLUTE CARRIER FAMILY 35 MEMBER G1"/>
    <property type="match status" value="1"/>
</dbReference>
<feature type="transmembrane region" description="Helical" evidence="5">
    <location>
        <begin position="115"/>
        <end position="134"/>
    </location>
</feature>
<feature type="transmembrane region" description="Helical" evidence="5">
    <location>
        <begin position="140"/>
        <end position="163"/>
    </location>
</feature>
<dbReference type="EMBL" id="MFSP01000097">
    <property type="protein sequence ID" value="OGI66033.1"/>
    <property type="molecule type" value="Genomic_DNA"/>
</dbReference>
<comment type="caution">
    <text evidence="7">The sequence shown here is derived from an EMBL/GenBank/DDBJ whole genome shotgun (WGS) entry which is preliminary data.</text>
</comment>
<evidence type="ECO:0000256" key="2">
    <source>
        <dbReference type="ARBA" id="ARBA00022692"/>
    </source>
</evidence>
<dbReference type="InterPro" id="IPR000620">
    <property type="entry name" value="EamA_dom"/>
</dbReference>
<accession>A0A1F6V8R5</accession>
<evidence type="ECO:0000313" key="7">
    <source>
        <dbReference type="EMBL" id="OGI66033.1"/>
    </source>
</evidence>
<feature type="domain" description="EamA" evidence="6">
    <location>
        <begin position="142"/>
        <end position="270"/>
    </location>
</feature>
<keyword evidence="3 5" id="KW-1133">Transmembrane helix</keyword>
<evidence type="ECO:0000256" key="4">
    <source>
        <dbReference type="ARBA" id="ARBA00023136"/>
    </source>
</evidence>
<evidence type="ECO:0000256" key="5">
    <source>
        <dbReference type="SAM" id="Phobius"/>
    </source>
</evidence>
<feature type="domain" description="EamA" evidence="6">
    <location>
        <begin position="4"/>
        <end position="132"/>
    </location>
</feature>
<dbReference type="SUPFAM" id="SSF103481">
    <property type="entry name" value="Multidrug resistance efflux transporter EmrE"/>
    <property type="match status" value="2"/>
</dbReference>
<dbReference type="InterPro" id="IPR037185">
    <property type="entry name" value="EmrE-like"/>
</dbReference>